<organism evidence="1 2">
    <name type="scientific">Arenibacter algicola</name>
    <dbReference type="NCBI Taxonomy" id="616991"/>
    <lineage>
        <taxon>Bacteria</taxon>
        <taxon>Pseudomonadati</taxon>
        <taxon>Bacteroidota</taxon>
        <taxon>Flavobacteriia</taxon>
        <taxon>Flavobacteriales</taxon>
        <taxon>Flavobacteriaceae</taxon>
        <taxon>Arenibacter</taxon>
    </lineage>
</organism>
<gene>
    <name evidence="1" type="ORF">GQ41_4251</name>
</gene>
<keyword evidence="2" id="KW-1185">Reference proteome</keyword>
<dbReference type="EMBL" id="VHIF01000001">
    <property type="protein sequence ID" value="TQO39572.1"/>
    <property type="molecule type" value="Genomic_DNA"/>
</dbReference>
<protein>
    <submittedName>
        <fullName evidence="1">Uncharacterized protein</fullName>
    </submittedName>
</protein>
<accession>A0ABY3AFL3</accession>
<name>A0ABY3AFL3_9FLAO</name>
<reference evidence="1 2" key="1">
    <citation type="submission" date="2019-06" db="EMBL/GenBank/DDBJ databases">
        <title>A large-scale integrated study on North Sea by COGITO (Coastal Microbe Genomic &amp; Taxonomic Observatory).</title>
        <authorList>
            <person name="Teeling H."/>
        </authorList>
    </citation>
    <scope>NUCLEOTIDE SEQUENCE [LARGE SCALE GENOMIC DNA]</scope>
    <source>
        <strain evidence="1 2">MAR_2009_79</strain>
    </source>
</reference>
<comment type="caution">
    <text evidence="1">The sequence shown here is derived from an EMBL/GenBank/DDBJ whole genome shotgun (WGS) entry which is preliminary data.</text>
</comment>
<sequence length="39" mass="4386">MPLTGLLVFFIHNITGVEAHKDHFQFGIVAIGNKSYLEQ</sequence>
<dbReference type="Proteomes" id="UP000315363">
    <property type="component" value="Unassembled WGS sequence"/>
</dbReference>
<proteinExistence type="predicted"/>
<evidence type="ECO:0000313" key="1">
    <source>
        <dbReference type="EMBL" id="TQO39572.1"/>
    </source>
</evidence>
<evidence type="ECO:0000313" key="2">
    <source>
        <dbReference type="Proteomes" id="UP000315363"/>
    </source>
</evidence>